<dbReference type="RefSeq" id="WP_213165831.1">
    <property type="nucleotide sequence ID" value="NZ_CP058559.1"/>
</dbReference>
<reference evidence="11 12" key="1">
    <citation type="submission" date="2020-07" db="EMBL/GenBank/DDBJ databases">
        <title>Alkalicella. sp. LB2 genome.</title>
        <authorList>
            <person name="Postec A."/>
            <person name="Quemeneur M."/>
        </authorList>
    </citation>
    <scope>NUCLEOTIDE SEQUENCE [LARGE SCALE GENOMIC DNA]</scope>
    <source>
        <strain evidence="11 12">LB2</strain>
    </source>
</reference>
<evidence type="ECO:0000256" key="6">
    <source>
        <dbReference type="ARBA" id="ARBA00022679"/>
    </source>
</evidence>
<evidence type="ECO:0000256" key="2">
    <source>
        <dbReference type="ARBA" id="ARBA00005684"/>
    </source>
</evidence>
<dbReference type="EC" id="2.4.1.25" evidence="3 10"/>
<evidence type="ECO:0000256" key="10">
    <source>
        <dbReference type="RuleBase" id="RU361207"/>
    </source>
</evidence>
<keyword evidence="6 10" id="KW-0808">Transferase</keyword>
<evidence type="ECO:0000256" key="4">
    <source>
        <dbReference type="ARBA" id="ARBA00020295"/>
    </source>
</evidence>
<evidence type="ECO:0000313" key="11">
    <source>
        <dbReference type="EMBL" id="QNO15469.1"/>
    </source>
</evidence>
<keyword evidence="5 10" id="KW-0328">Glycosyltransferase</keyword>
<evidence type="ECO:0000256" key="9">
    <source>
        <dbReference type="ARBA" id="ARBA00031501"/>
    </source>
</evidence>
<dbReference type="PANTHER" id="PTHR32438">
    <property type="entry name" value="4-ALPHA-GLUCANOTRANSFERASE DPE1, CHLOROPLASTIC/AMYLOPLASTIC"/>
    <property type="match status" value="1"/>
</dbReference>
<dbReference type="GO" id="GO:0004134">
    <property type="term" value="F:4-alpha-glucanotransferase activity"/>
    <property type="evidence" value="ECO:0007669"/>
    <property type="project" value="UniProtKB-EC"/>
</dbReference>
<evidence type="ECO:0000256" key="8">
    <source>
        <dbReference type="ARBA" id="ARBA00031423"/>
    </source>
</evidence>
<accession>A0A7G9W9V7</accession>
<dbReference type="InterPro" id="IPR003385">
    <property type="entry name" value="Glyco_hydro_77"/>
</dbReference>
<evidence type="ECO:0000256" key="7">
    <source>
        <dbReference type="ARBA" id="ARBA00023277"/>
    </source>
</evidence>
<dbReference type="KEGG" id="acae:HYG86_12180"/>
<dbReference type="AlphaFoldDB" id="A0A7G9W9V7"/>
<evidence type="ECO:0000256" key="1">
    <source>
        <dbReference type="ARBA" id="ARBA00000439"/>
    </source>
</evidence>
<evidence type="ECO:0000313" key="12">
    <source>
        <dbReference type="Proteomes" id="UP000516160"/>
    </source>
</evidence>
<evidence type="ECO:0000256" key="5">
    <source>
        <dbReference type="ARBA" id="ARBA00022676"/>
    </source>
</evidence>
<dbReference type="PANTHER" id="PTHR32438:SF5">
    <property type="entry name" value="4-ALPHA-GLUCANOTRANSFERASE DPE1, CHLOROPLASTIC_AMYLOPLASTIC"/>
    <property type="match status" value="1"/>
</dbReference>
<dbReference type="Pfam" id="PF02446">
    <property type="entry name" value="Glyco_hydro_77"/>
    <property type="match status" value="1"/>
</dbReference>
<keyword evidence="7 10" id="KW-0119">Carbohydrate metabolism</keyword>
<dbReference type="NCBIfam" id="TIGR00217">
    <property type="entry name" value="malQ"/>
    <property type="match status" value="1"/>
</dbReference>
<dbReference type="InterPro" id="IPR017853">
    <property type="entry name" value="GH"/>
</dbReference>
<dbReference type="Proteomes" id="UP000516160">
    <property type="component" value="Chromosome"/>
</dbReference>
<organism evidence="11 12">
    <name type="scientific">Alkalicella caledoniensis</name>
    <dbReference type="NCBI Taxonomy" id="2731377"/>
    <lineage>
        <taxon>Bacteria</taxon>
        <taxon>Bacillati</taxon>
        <taxon>Bacillota</taxon>
        <taxon>Clostridia</taxon>
        <taxon>Eubacteriales</taxon>
        <taxon>Proteinivoracaceae</taxon>
        <taxon>Alkalicella</taxon>
    </lineage>
</organism>
<dbReference type="NCBIfam" id="NF011080">
    <property type="entry name" value="PRK14508.1-3"/>
    <property type="match status" value="1"/>
</dbReference>
<name>A0A7G9W9V7_ALKCA</name>
<dbReference type="SUPFAM" id="SSF51445">
    <property type="entry name" value="(Trans)glycosidases"/>
    <property type="match status" value="1"/>
</dbReference>
<dbReference type="GO" id="GO:0005975">
    <property type="term" value="P:carbohydrate metabolic process"/>
    <property type="evidence" value="ECO:0007669"/>
    <property type="project" value="InterPro"/>
</dbReference>
<comment type="similarity">
    <text evidence="2 10">Belongs to the disproportionating enzyme family.</text>
</comment>
<proteinExistence type="inferred from homology"/>
<protein>
    <recommendedName>
        <fullName evidence="4 10">4-alpha-glucanotransferase</fullName>
        <ecNumber evidence="3 10">2.4.1.25</ecNumber>
    </recommendedName>
    <alternativeName>
        <fullName evidence="8 10">Amylomaltase</fullName>
    </alternativeName>
    <alternativeName>
        <fullName evidence="9 10">Disproportionating enzyme</fullName>
    </alternativeName>
</protein>
<sequence length="492" mass="57029">MKNRSSGILMHISSLPSDYGIGDFGKEAYNFVDFLVKGNQKNWQILPLGVTGYGDSPYQCFSAFAGNPYFIDLDELIELKFLSIQDVKNFDLGTNSSYVDYGLLYKNKMQLLRMAYKKAKKEIFADLQDFYEDNKDWLREFALYMSIKAHNNNKSWMQWDASYKSATSDAVIAFEKANEGELYFWVFTQYFFTNQWEKLKKYANKNGISIIGDLPIYVSEDSSDVWSNPSLFNLDEALMPITVAGCPPDAFSETGQLWGNPIYNWKAMEEDDYKWWIKRINHSFQLYDTLRIDHFRGFEAYWEVKYGSATAIDGKWVKGPGMKLFKKIKEELGDLDIIAEDLGYLTEDVYKLMEDSGFPGMKVLQFAFDSREESDYLPHNYNNNCVVYTGTHDNHTAMGWFENVPKEDKKYAIDYLKLNYDEGFNWGFLRGAWSSVAYLAVAPMQDFLALGDEARINIPSTIGTNWTWRMSKSDLDDTLAKKIAKLNKIYRR</sequence>
<keyword evidence="12" id="KW-1185">Reference proteome</keyword>
<dbReference type="EMBL" id="CP058559">
    <property type="protein sequence ID" value="QNO15469.1"/>
    <property type="molecule type" value="Genomic_DNA"/>
</dbReference>
<evidence type="ECO:0000256" key="3">
    <source>
        <dbReference type="ARBA" id="ARBA00012560"/>
    </source>
</evidence>
<comment type="catalytic activity">
    <reaction evidence="1 10">
        <text>Transfers a segment of a (1-&gt;4)-alpha-D-glucan to a new position in an acceptor, which may be glucose or a (1-&gt;4)-alpha-D-glucan.</text>
        <dbReference type="EC" id="2.4.1.25"/>
    </reaction>
</comment>
<dbReference type="Gene3D" id="3.20.20.80">
    <property type="entry name" value="Glycosidases"/>
    <property type="match status" value="1"/>
</dbReference>
<gene>
    <name evidence="11" type="primary">malQ</name>
    <name evidence="11" type="ORF">HYG86_12180</name>
</gene>